<evidence type="ECO:0000256" key="5">
    <source>
        <dbReference type="ARBA" id="ARBA00023180"/>
    </source>
</evidence>
<gene>
    <name evidence="7" type="ORF">RJ641_014882</name>
</gene>
<feature type="region of interest" description="Disordered" evidence="6">
    <location>
        <begin position="41"/>
        <end position="64"/>
    </location>
</feature>
<protein>
    <submittedName>
        <fullName evidence="7">Glycosyl transferase, family 14</fullName>
    </submittedName>
</protein>
<comment type="subcellular location">
    <subcellularLocation>
        <location evidence="1">Membrane</location>
        <topology evidence="1">Single-pass type II membrane protein</topology>
    </subcellularLocation>
</comment>
<dbReference type="InterPro" id="IPR003406">
    <property type="entry name" value="Glyco_trans_14"/>
</dbReference>
<keyword evidence="3 7" id="KW-0808">Transferase</keyword>
<feature type="non-terminal residue" evidence="7">
    <location>
        <position position="1"/>
    </location>
</feature>
<evidence type="ECO:0000256" key="1">
    <source>
        <dbReference type="ARBA" id="ARBA00004606"/>
    </source>
</evidence>
<evidence type="ECO:0000256" key="3">
    <source>
        <dbReference type="ARBA" id="ARBA00022679"/>
    </source>
</evidence>
<keyword evidence="4" id="KW-0472">Membrane</keyword>
<accession>A0AAN8UV11</accession>
<comment type="caution">
    <text evidence="7">The sequence shown here is derived from an EMBL/GenBank/DDBJ whole genome shotgun (WGS) entry which is preliminary data.</text>
</comment>
<name>A0AAN8UV11_9MAGN</name>
<dbReference type="EMBL" id="JBAMMX010000020">
    <property type="protein sequence ID" value="KAK6921204.1"/>
    <property type="molecule type" value="Genomic_DNA"/>
</dbReference>
<dbReference type="Pfam" id="PF02485">
    <property type="entry name" value="Branch"/>
    <property type="match status" value="1"/>
</dbReference>
<dbReference type="PANTHER" id="PTHR31042">
    <property type="entry name" value="CORE-2/I-BRANCHING BETA-1,6-N-ACETYLGLUCOSAMINYLTRANSFERASE FAMILY PROTEIN-RELATED"/>
    <property type="match status" value="1"/>
</dbReference>
<dbReference type="GO" id="GO:0016020">
    <property type="term" value="C:membrane"/>
    <property type="evidence" value="ECO:0007669"/>
    <property type="project" value="UniProtKB-SubCell"/>
</dbReference>
<evidence type="ECO:0000256" key="2">
    <source>
        <dbReference type="ARBA" id="ARBA00022676"/>
    </source>
</evidence>
<dbReference type="PANTHER" id="PTHR31042:SF77">
    <property type="entry name" value="GLYCOSYLTRANSFERASE"/>
    <property type="match status" value="1"/>
</dbReference>
<dbReference type="Proteomes" id="UP001370490">
    <property type="component" value="Unassembled WGS sequence"/>
</dbReference>
<sequence>FYLGVIASFLYLRSLSFKFQATILSSLPSSPPELLLQQTSSPLPLPSSLSPPPPPPSPPRNDMISSLLMQKMDNDELFWRASMVPTIPMYPYEHMPKLAFMFLIKGPLPVRPLWEKFYKGNEGLYSIYVHTHPSFTMSTPKATGSDRCFEISDGSGWKSLSNNDFRLKLQRSDLSLRSSDQSNFRDLTQNFEKLQKHLTRLIQSSSIRLNLI</sequence>
<evidence type="ECO:0000256" key="4">
    <source>
        <dbReference type="ARBA" id="ARBA00023136"/>
    </source>
</evidence>
<feature type="compositionally biased region" description="Pro residues" evidence="6">
    <location>
        <begin position="43"/>
        <end position="59"/>
    </location>
</feature>
<keyword evidence="8" id="KW-1185">Reference proteome</keyword>
<evidence type="ECO:0000313" key="8">
    <source>
        <dbReference type="Proteomes" id="UP001370490"/>
    </source>
</evidence>
<keyword evidence="5" id="KW-0325">Glycoprotein</keyword>
<evidence type="ECO:0000256" key="6">
    <source>
        <dbReference type="SAM" id="MobiDB-lite"/>
    </source>
</evidence>
<dbReference type="InterPro" id="IPR044174">
    <property type="entry name" value="BC10-like"/>
</dbReference>
<dbReference type="AlphaFoldDB" id="A0AAN8UV11"/>
<organism evidence="7 8">
    <name type="scientific">Dillenia turbinata</name>
    <dbReference type="NCBI Taxonomy" id="194707"/>
    <lineage>
        <taxon>Eukaryota</taxon>
        <taxon>Viridiplantae</taxon>
        <taxon>Streptophyta</taxon>
        <taxon>Embryophyta</taxon>
        <taxon>Tracheophyta</taxon>
        <taxon>Spermatophyta</taxon>
        <taxon>Magnoliopsida</taxon>
        <taxon>eudicotyledons</taxon>
        <taxon>Gunneridae</taxon>
        <taxon>Pentapetalae</taxon>
        <taxon>Dilleniales</taxon>
        <taxon>Dilleniaceae</taxon>
        <taxon>Dillenia</taxon>
    </lineage>
</organism>
<reference evidence="7 8" key="1">
    <citation type="submission" date="2023-12" db="EMBL/GenBank/DDBJ databases">
        <title>A high-quality genome assembly for Dillenia turbinata (Dilleniales).</title>
        <authorList>
            <person name="Chanderbali A."/>
        </authorList>
    </citation>
    <scope>NUCLEOTIDE SEQUENCE [LARGE SCALE GENOMIC DNA]</scope>
    <source>
        <strain evidence="7">LSX21</strain>
        <tissue evidence="7">Leaf</tissue>
    </source>
</reference>
<keyword evidence="2" id="KW-0328">Glycosyltransferase</keyword>
<proteinExistence type="predicted"/>
<evidence type="ECO:0000313" key="7">
    <source>
        <dbReference type="EMBL" id="KAK6921204.1"/>
    </source>
</evidence>
<dbReference type="GO" id="GO:0016757">
    <property type="term" value="F:glycosyltransferase activity"/>
    <property type="evidence" value="ECO:0007669"/>
    <property type="project" value="UniProtKB-KW"/>
</dbReference>